<feature type="compositionally biased region" description="Basic residues" evidence="1">
    <location>
        <begin position="421"/>
        <end position="433"/>
    </location>
</feature>
<sequence>MENFCRGLLIGCILVAMVRCDSEDAVRQQQTAAAASPRSGEYEDDIAAAEDHEHHRIIIVVPKEVPHHVNHVHTYKLADKGIPLIHSGKVVHDHKHSGKVAHEHGHVGKSTHNHKHAGAYGHNHKHNGYLGHKHFGKVDAHGGGKYYQSPQYQQSPVEHQTLVRQGHKLQHNQQVHATDYLSHQQAGGFGQLKSARRPVSGQVHFVPSSQPQGLGSFMPSEIQTFVDGRHGGIVGGAIVQQQQQHQYVAAEDDVVQTAGGPPAEYNVIHLRVPDQNGPNVIKHVDIDLANNVAKLQTADKFQPIHANYNKAVAQYNKIIGFCIDAAPSTSESGSPEDINNDDKCYEILDRVDVKNAINDNRIVRRPLKAWTWHVQMRLGSHRSRGCTHKRVFESGGVYIVGNSDFAGARRNDKRCLSGDRRGRRGHDRRVRRRRRTLYGQRIGDGRRVLLIRRTVHMYNSDESDVERGESSNKKKYSPSPTKSGITLYGSDTETDEKIEIGSPGIVRSETSEDEFGCSDDDNKNDGQRGPTDPGDVDSPFYALGAMGENESLAKFAGFDEFFRHDGNHIQSDPQDSDTCILHELDS</sequence>
<proteinExistence type="predicted"/>
<feature type="chain" id="PRO_5023089691" evidence="2">
    <location>
        <begin position="21"/>
        <end position="586"/>
    </location>
</feature>
<feature type="region of interest" description="Disordered" evidence="1">
    <location>
        <begin position="461"/>
        <end position="540"/>
    </location>
</feature>
<dbReference type="AlphaFoldDB" id="A0A5E4MIX4"/>
<name>A0A5E4MIX4_9HEMI</name>
<feature type="region of interest" description="Disordered" evidence="1">
    <location>
        <begin position="413"/>
        <end position="433"/>
    </location>
</feature>
<dbReference type="Proteomes" id="UP000325440">
    <property type="component" value="Unassembled WGS sequence"/>
</dbReference>
<evidence type="ECO:0000256" key="2">
    <source>
        <dbReference type="SAM" id="SignalP"/>
    </source>
</evidence>
<accession>A0A5E4MIX4</accession>
<evidence type="ECO:0000256" key="1">
    <source>
        <dbReference type="SAM" id="MobiDB-lite"/>
    </source>
</evidence>
<gene>
    <name evidence="3" type="ORF">CINCED_3A023631</name>
</gene>
<evidence type="ECO:0000313" key="3">
    <source>
        <dbReference type="EMBL" id="VVC32170.1"/>
    </source>
</evidence>
<reference evidence="3 4" key="1">
    <citation type="submission" date="2019-08" db="EMBL/GenBank/DDBJ databases">
        <authorList>
            <person name="Alioto T."/>
            <person name="Alioto T."/>
            <person name="Gomez Garrido J."/>
        </authorList>
    </citation>
    <scope>NUCLEOTIDE SEQUENCE [LARGE SCALE GENOMIC DNA]</scope>
</reference>
<keyword evidence="4" id="KW-1185">Reference proteome</keyword>
<evidence type="ECO:0000313" key="4">
    <source>
        <dbReference type="Proteomes" id="UP000325440"/>
    </source>
</evidence>
<keyword evidence="2" id="KW-0732">Signal</keyword>
<organism evidence="3 4">
    <name type="scientific">Cinara cedri</name>
    <dbReference type="NCBI Taxonomy" id="506608"/>
    <lineage>
        <taxon>Eukaryota</taxon>
        <taxon>Metazoa</taxon>
        <taxon>Ecdysozoa</taxon>
        <taxon>Arthropoda</taxon>
        <taxon>Hexapoda</taxon>
        <taxon>Insecta</taxon>
        <taxon>Pterygota</taxon>
        <taxon>Neoptera</taxon>
        <taxon>Paraneoptera</taxon>
        <taxon>Hemiptera</taxon>
        <taxon>Sternorrhyncha</taxon>
        <taxon>Aphidomorpha</taxon>
        <taxon>Aphidoidea</taxon>
        <taxon>Aphididae</taxon>
        <taxon>Lachninae</taxon>
        <taxon>Cinara</taxon>
    </lineage>
</organism>
<feature type="signal peptide" evidence="2">
    <location>
        <begin position="1"/>
        <end position="20"/>
    </location>
</feature>
<protein>
    <submittedName>
        <fullName evidence="3">Uncharacterized protein</fullName>
    </submittedName>
</protein>
<dbReference type="EMBL" id="CABPRJ010000953">
    <property type="protein sequence ID" value="VVC32170.1"/>
    <property type="molecule type" value="Genomic_DNA"/>
</dbReference>
<dbReference type="OrthoDB" id="6616077at2759"/>